<comment type="caution">
    <text evidence="2">The sequence shown here is derived from an EMBL/GenBank/DDBJ whole genome shotgun (WGS) entry which is preliminary data.</text>
</comment>
<protein>
    <submittedName>
        <fullName evidence="2">Copia protein</fullName>
    </submittedName>
</protein>
<evidence type="ECO:0000313" key="3">
    <source>
        <dbReference type="Proteomes" id="UP001151760"/>
    </source>
</evidence>
<proteinExistence type="predicted"/>
<feature type="domain" description="Reverse transcriptase Ty1/copia-type" evidence="1">
    <location>
        <begin position="1"/>
        <end position="163"/>
    </location>
</feature>
<evidence type="ECO:0000259" key="1">
    <source>
        <dbReference type="Pfam" id="PF07727"/>
    </source>
</evidence>
<organism evidence="2 3">
    <name type="scientific">Tanacetum coccineum</name>
    <dbReference type="NCBI Taxonomy" id="301880"/>
    <lineage>
        <taxon>Eukaryota</taxon>
        <taxon>Viridiplantae</taxon>
        <taxon>Streptophyta</taxon>
        <taxon>Embryophyta</taxon>
        <taxon>Tracheophyta</taxon>
        <taxon>Spermatophyta</taxon>
        <taxon>Magnoliopsida</taxon>
        <taxon>eudicotyledons</taxon>
        <taxon>Gunneridae</taxon>
        <taxon>Pentapetalae</taxon>
        <taxon>asterids</taxon>
        <taxon>campanulids</taxon>
        <taxon>Asterales</taxon>
        <taxon>Asteraceae</taxon>
        <taxon>Asteroideae</taxon>
        <taxon>Anthemideae</taxon>
        <taxon>Anthemidinae</taxon>
        <taxon>Tanacetum</taxon>
    </lineage>
</organism>
<evidence type="ECO:0000313" key="2">
    <source>
        <dbReference type="EMBL" id="GJT74971.1"/>
    </source>
</evidence>
<dbReference type="SUPFAM" id="SSF56672">
    <property type="entry name" value="DNA/RNA polymerases"/>
    <property type="match status" value="1"/>
</dbReference>
<dbReference type="Proteomes" id="UP001151760">
    <property type="component" value="Unassembled WGS sequence"/>
</dbReference>
<keyword evidence="3" id="KW-1185">Reference proteome</keyword>
<dbReference type="EMBL" id="BQNB010018488">
    <property type="protein sequence ID" value="GJT74971.1"/>
    <property type="molecule type" value="Genomic_DNA"/>
</dbReference>
<accession>A0ABQ5GGW3</accession>
<dbReference type="CDD" id="cd09272">
    <property type="entry name" value="RNase_HI_RT_Ty1"/>
    <property type="match status" value="1"/>
</dbReference>
<sequence>MDVKTAFLNGPIQEEVYVSQPDGFVNPDFLDHVYRLKKALYSLKQAPRAWYDKLTSFLIEHHFTKGIIDPTLFTRHHGGDILLVQVYVDDIIFCSTNPDFSKRFANLMKSNFEMSMTGELKFFLGLQVHQSPRGIFQSQLQYAIELLKKHGMDECVSMSTPMATEKLDADLQDADHAGCKDDCESTSGGIQFLGEKLVSWSSKKQDCTAMSFTEAEYVSLSACLIIMTQSQSPTDVHQDKLCPPNKRYDLIDANKTVDLENPLCPDENRILANILQNHPLRFIIAASSSMRWIYVGN</sequence>
<gene>
    <name evidence="2" type="ORF">Tco_1041696</name>
</gene>
<reference evidence="2" key="1">
    <citation type="journal article" date="2022" name="Int. J. Mol. Sci.">
        <title>Draft Genome of Tanacetum Coccineum: Genomic Comparison of Closely Related Tanacetum-Family Plants.</title>
        <authorList>
            <person name="Yamashiro T."/>
            <person name="Shiraishi A."/>
            <person name="Nakayama K."/>
            <person name="Satake H."/>
        </authorList>
    </citation>
    <scope>NUCLEOTIDE SEQUENCE</scope>
</reference>
<dbReference type="PANTHER" id="PTHR11439:SF442">
    <property type="entry name" value="CYSTEINE-RICH RLK (RECEPTOR-LIKE PROTEIN KINASE) 8"/>
    <property type="match status" value="1"/>
</dbReference>
<dbReference type="PANTHER" id="PTHR11439">
    <property type="entry name" value="GAG-POL-RELATED RETROTRANSPOSON"/>
    <property type="match status" value="1"/>
</dbReference>
<dbReference type="Pfam" id="PF07727">
    <property type="entry name" value="RVT_2"/>
    <property type="match status" value="1"/>
</dbReference>
<dbReference type="InterPro" id="IPR013103">
    <property type="entry name" value="RVT_2"/>
</dbReference>
<name>A0ABQ5GGW3_9ASTR</name>
<dbReference type="InterPro" id="IPR043502">
    <property type="entry name" value="DNA/RNA_pol_sf"/>
</dbReference>
<reference evidence="2" key="2">
    <citation type="submission" date="2022-01" db="EMBL/GenBank/DDBJ databases">
        <authorList>
            <person name="Yamashiro T."/>
            <person name="Shiraishi A."/>
            <person name="Satake H."/>
            <person name="Nakayama K."/>
        </authorList>
    </citation>
    <scope>NUCLEOTIDE SEQUENCE</scope>
</reference>